<proteinExistence type="predicted"/>
<sequence>MRPASSFMDDRTWSYIREIIFFFQTHFSPAIVLNYILHINIDIEWKRLKANDKKDKVLQK</sequence>
<reference evidence="2 3" key="1">
    <citation type="submission" date="2023-07" db="EMBL/GenBank/DDBJ databases">
        <title>Genomic Encyclopedia of Type Strains, Phase IV (KMG-IV): sequencing the most valuable type-strain genomes for metagenomic binning, comparative biology and taxonomic classification.</title>
        <authorList>
            <person name="Goeker M."/>
        </authorList>
    </citation>
    <scope>NUCLEOTIDE SEQUENCE [LARGE SCALE GENOMIC DNA]</scope>
    <source>
        <strain evidence="2 3">DSM 17273</strain>
    </source>
</reference>
<gene>
    <name evidence="2" type="ORF">J2750_000907</name>
</gene>
<name>A0AA90TYT2_9EURY</name>
<dbReference type="Proteomes" id="UP001185015">
    <property type="component" value="Unassembled WGS sequence"/>
</dbReference>
<organism evidence="2 3">
    <name type="scientific">Methanococcoides alaskense</name>
    <dbReference type="NCBI Taxonomy" id="325778"/>
    <lineage>
        <taxon>Archaea</taxon>
        <taxon>Methanobacteriati</taxon>
        <taxon>Methanobacteriota</taxon>
        <taxon>Stenosarchaea group</taxon>
        <taxon>Methanomicrobia</taxon>
        <taxon>Methanosarcinales</taxon>
        <taxon>Methanosarcinaceae</taxon>
        <taxon>Methanococcoides</taxon>
    </lineage>
</organism>
<accession>A0AA90TYT2</accession>
<comment type="caution">
    <text evidence="2">The sequence shown here is derived from an EMBL/GenBank/DDBJ whole genome shotgun (WGS) entry which is preliminary data.</text>
</comment>
<dbReference type="AlphaFoldDB" id="A0AA90TYT2"/>
<keyword evidence="1" id="KW-1133">Transmembrane helix</keyword>
<evidence type="ECO:0000313" key="3">
    <source>
        <dbReference type="Proteomes" id="UP001185015"/>
    </source>
</evidence>
<keyword evidence="3" id="KW-1185">Reference proteome</keyword>
<keyword evidence="1" id="KW-0812">Transmembrane</keyword>
<evidence type="ECO:0000313" key="2">
    <source>
        <dbReference type="EMBL" id="MDR6222462.1"/>
    </source>
</evidence>
<keyword evidence="1" id="KW-0472">Membrane</keyword>
<evidence type="ECO:0000256" key="1">
    <source>
        <dbReference type="SAM" id="Phobius"/>
    </source>
</evidence>
<dbReference type="EMBL" id="JAVDQI010000002">
    <property type="protein sequence ID" value="MDR6222462.1"/>
    <property type="molecule type" value="Genomic_DNA"/>
</dbReference>
<feature type="transmembrane region" description="Helical" evidence="1">
    <location>
        <begin position="20"/>
        <end position="37"/>
    </location>
</feature>
<protein>
    <submittedName>
        <fullName evidence="2">Uncharacterized protein</fullName>
    </submittedName>
</protein>